<gene>
    <name evidence="2" type="ORF">PSI23_10960</name>
</gene>
<reference evidence="2 3" key="1">
    <citation type="submission" date="2023-02" db="EMBL/GenBank/DDBJ databases">
        <title>Entomopathogenic bacteria.</title>
        <authorList>
            <person name="Machado R.A."/>
        </authorList>
    </citation>
    <scope>NUCLEOTIDE SEQUENCE [LARGE SCALE GENOMIC DNA]</scope>
    <source>
        <strain evidence="2 3">XENO-10</strain>
    </source>
</reference>
<feature type="compositionally biased region" description="Polar residues" evidence="1">
    <location>
        <begin position="497"/>
        <end position="514"/>
    </location>
</feature>
<name>A0ABT5LFC5_9GAMM</name>
<protein>
    <submittedName>
        <fullName evidence="2">Uncharacterized protein</fullName>
    </submittedName>
</protein>
<proteinExistence type="predicted"/>
<accession>A0ABT5LFC5</accession>
<comment type="caution">
    <text evidence="2">The sequence shown here is derived from an EMBL/GenBank/DDBJ whole genome shotgun (WGS) entry which is preliminary data.</text>
</comment>
<feature type="compositionally biased region" description="Polar residues" evidence="1">
    <location>
        <begin position="395"/>
        <end position="435"/>
    </location>
</feature>
<sequence>MNNSIVTFDHNLPAHLRDEHDGLSSHWDDVGLSSFARIKMKGHILQAFIGPNLVAQSQPLQPMTVVMLRPSKVGRTFYRDTYVEGSKETPDCYSNDNITPAADAKRKQCTRCDLCPQNLPGSGINGESRACRYRQSIAVWTPGENDSTWDTIFQVNLSSTAIFGEKPNADGYMGLNALVNWFRKQKLDPSKAWIQLYVDPYSEHKRIVMKPKGYVADSEEYQQVRKLIESDELDRVLRLGVLDAEQAEQLSTEGFGQMPAHLQTPAAHTPVRNTESVNTGQETVDPFTGEILFYDNPITDNVPTYWQSTETETIVMLQPGTNLPVETGGIEEVTLADYQQYEARLAEERRVAEERRIAEEQRLAEERRQSEALARRTAEANRLENGSVAGRTRNRTPVTEMQNTSDAQENNVRTRNRSAVNTPQDTSRTQDNTVRTRSRRNESASQDTVSNLDQSTQTRTRNTPADSSAVLGRRRHDAPTQTSSAGMTRTRGAAVTPSATEQGSADVNTPTQQRVSRRASVVEATDAEETFSNVSPGLRAAQQQAAEAPDDEQPKTRSKGGLLSPEMEAALNAALLQNND</sequence>
<feature type="region of interest" description="Disordered" evidence="1">
    <location>
        <begin position="363"/>
        <end position="580"/>
    </location>
</feature>
<keyword evidence="3" id="KW-1185">Reference proteome</keyword>
<feature type="compositionally biased region" description="Basic and acidic residues" evidence="1">
    <location>
        <begin position="363"/>
        <end position="382"/>
    </location>
</feature>
<evidence type="ECO:0000256" key="1">
    <source>
        <dbReference type="SAM" id="MobiDB-lite"/>
    </source>
</evidence>
<dbReference type="Proteomes" id="UP001217178">
    <property type="component" value="Unassembled WGS sequence"/>
</dbReference>
<evidence type="ECO:0000313" key="3">
    <source>
        <dbReference type="Proteomes" id="UP001217178"/>
    </source>
</evidence>
<evidence type="ECO:0000313" key="2">
    <source>
        <dbReference type="EMBL" id="MDC9589802.1"/>
    </source>
</evidence>
<dbReference type="RefSeq" id="WP_273555118.1">
    <property type="nucleotide sequence ID" value="NZ_JAQRFI010000022.1"/>
</dbReference>
<dbReference type="EMBL" id="JAQRFI010000022">
    <property type="protein sequence ID" value="MDC9589802.1"/>
    <property type="molecule type" value="Genomic_DNA"/>
</dbReference>
<feature type="compositionally biased region" description="Polar residues" evidence="1">
    <location>
        <begin position="443"/>
        <end position="466"/>
    </location>
</feature>
<feature type="compositionally biased region" description="Low complexity" evidence="1">
    <location>
        <begin position="569"/>
        <end position="580"/>
    </location>
</feature>
<organism evidence="2 3">
    <name type="scientific">Xenorhabdus yunnanensis</name>
    <dbReference type="NCBI Taxonomy" id="3025878"/>
    <lineage>
        <taxon>Bacteria</taxon>
        <taxon>Pseudomonadati</taxon>
        <taxon>Pseudomonadota</taxon>
        <taxon>Gammaproteobacteria</taxon>
        <taxon>Enterobacterales</taxon>
        <taxon>Morganellaceae</taxon>
        <taxon>Xenorhabdus</taxon>
    </lineage>
</organism>